<dbReference type="Proteomes" id="UP000319143">
    <property type="component" value="Unassembled WGS sequence"/>
</dbReference>
<dbReference type="RefSeq" id="WP_146529813.1">
    <property type="nucleotide sequence ID" value="NZ_SJPV01000010.1"/>
</dbReference>
<reference evidence="3 4" key="1">
    <citation type="submission" date="2019-02" db="EMBL/GenBank/DDBJ databases">
        <title>Deep-cultivation of Planctomycetes and their phenomic and genomic characterization uncovers novel biology.</title>
        <authorList>
            <person name="Wiegand S."/>
            <person name="Jogler M."/>
            <person name="Boedeker C."/>
            <person name="Pinto D."/>
            <person name="Vollmers J."/>
            <person name="Rivas-Marin E."/>
            <person name="Kohn T."/>
            <person name="Peeters S.H."/>
            <person name="Heuer A."/>
            <person name="Rast P."/>
            <person name="Oberbeckmann S."/>
            <person name="Bunk B."/>
            <person name="Jeske O."/>
            <person name="Meyerdierks A."/>
            <person name="Storesund J.E."/>
            <person name="Kallscheuer N."/>
            <person name="Luecker S."/>
            <person name="Lage O.M."/>
            <person name="Pohl T."/>
            <person name="Merkel B.J."/>
            <person name="Hornburger P."/>
            <person name="Mueller R.-W."/>
            <person name="Bruemmer F."/>
            <person name="Labrenz M."/>
            <person name="Spormann A.M."/>
            <person name="Op Den Camp H."/>
            <person name="Overmann J."/>
            <person name="Amann R."/>
            <person name="Jetten M.S.M."/>
            <person name="Mascher T."/>
            <person name="Medema M.H."/>
            <person name="Devos D.P."/>
            <person name="Kaster A.-K."/>
            <person name="Ovreas L."/>
            <person name="Rohde M."/>
            <person name="Galperin M.Y."/>
            <person name="Jogler C."/>
        </authorList>
    </citation>
    <scope>NUCLEOTIDE SEQUENCE [LARGE SCALE GENOMIC DNA]</scope>
    <source>
        <strain evidence="3 4">Poly41</strain>
    </source>
</reference>
<evidence type="ECO:0000256" key="1">
    <source>
        <dbReference type="SAM" id="SignalP"/>
    </source>
</evidence>
<keyword evidence="3" id="KW-0378">Hydrolase</keyword>
<evidence type="ECO:0000313" key="3">
    <source>
        <dbReference type="EMBL" id="TWU33419.1"/>
    </source>
</evidence>
<organism evidence="3 4">
    <name type="scientific">Novipirellula artificiosorum</name>
    <dbReference type="NCBI Taxonomy" id="2528016"/>
    <lineage>
        <taxon>Bacteria</taxon>
        <taxon>Pseudomonadati</taxon>
        <taxon>Planctomycetota</taxon>
        <taxon>Planctomycetia</taxon>
        <taxon>Pirellulales</taxon>
        <taxon>Pirellulaceae</taxon>
        <taxon>Novipirellula</taxon>
    </lineage>
</organism>
<dbReference type="AlphaFoldDB" id="A0A5C6DEQ7"/>
<proteinExistence type="predicted"/>
<dbReference type="Gene3D" id="3.40.50.1110">
    <property type="entry name" value="SGNH hydrolase"/>
    <property type="match status" value="1"/>
</dbReference>
<feature type="chain" id="PRO_5022998829" evidence="1">
    <location>
        <begin position="22"/>
        <end position="460"/>
    </location>
</feature>
<dbReference type="PANTHER" id="PTHR30383:SF5">
    <property type="entry name" value="SGNH HYDROLASE-TYPE ESTERASE DOMAIN-CONTAINING PROTEIN"/>
    <property type="match status" value="1"/>
</dbReference>
<dbReference type="InterPro" id="IPR013830">
    <property type="entry name" value="SGNH_hydro"/>
</dbReference>
<feature type="domain" description="SGNH hydrolase-type esterase" evidence="2">
    <location>
        <begin position="79"/>
        <end position="264"/>
    </location>
</feature>
<evidence type="ECO:0000313" key="4">
    <source>
        <dbReference type="Proteomes" id="UP000319143"/>
    </source>
</evidence>
<dbReference type="InterPro" id="IPR051532">
    <property type="entry name" value="Ester_Hydrolysis_Enzymes"/>
</dbReference>
<dbReference type="SUPFAM" id="SSF52266">
    <property type="entry name" value="SGNH hydrolase"/>
    <property type="match status" value="1"/>
</dbReference>
<evidence type="ECO:0000259" key="2">
    <source>
        <dbReference type="Pfam" id="PF13472"/>
    </source>
</evidence>
<keyword evidence="1" id="KW-0732">Signal</keyword>
<dbReference type="PANTHER" id="PTHR30383">
    <property type="entry name" value="THIOESTERASE 1/PROTEASE 1/LYSOPHOSPHOLIPASE L1"/>
    <property type="match status" value="1"/>
</dbReference>
<accession>A0A5C6DEQ7</accession>
<sequence length="460" mass="50907" precursor="true">MRYSALLILFTATWAASVAMGQTVSERNDVSPSVKPVTFGPYDYEVKPDHEAFEIFHPRRAPQIGPLLLKTGDRLAICGDSITEQKRYSRIMETYLTVCVPQLKVTCRQYGWSGEKTDGFYNRMDKDCLSFQPTVATLVYGMNDCRYRPFDVTNGQWYEDHYTAIVRRFKQADVRVVVGSPGCTGKVPHWVKTRSGTLDEQNLNLCALRDIAIDVAEKENVRFADIFWPMYQAQVFAPGQHNATSEKPYDVAGSDGVHPNWAGHVIMAWSLLRSLGLNGDIGTITIDLDKQAAAASEGHQIDSYLGGVATITSQRYPFCARGDLHSDASIRSGTTLVPFTEDLNRFVLKGVGAKPGQYEVRWGDQSKTFSDQELAAGIHLPVEFPENPFCEAFDRVDGAVAEKQAFETKQVKAIFHGAPGKADFEKAVLETEAERAPLAQAVADAVVPVTHTIKITRIAG</sequence>
<dbReference type="Pfam" id="PF13472">
    <property type="entry name" value="Lipase_GDSL_2"/>
    <property type="match status" value="1"/>
</dbReference>
<dbReference type="InterPro" id="IPR036514">
    <property type="entry name" value="SGNH_hydro_sf"/>
</dbReference>
<dbReference type="OrthoDB" id="9794725at2"/>
<name>A0A5C6DEQ7_9BACT</name>
<dbReference type="CDD" id="cd01834">
    <property type="entry name" value="SGNH_hydrolase_like_2"/>
    <property type="match status" value="1"/>
</dbReference>
<gene>
    <name evidence="3" type="ORF">Poly41_51730</name>
</gene>
<keyword evidence="4" id="KW-1185">Reference proteome</keyword>
<dbReference type="EMBL" id="SJPV01000010">
    <property type="protein sequence ID" value="TWU33419.1"/>
    <property type="molecule type" value="Genomic_DNA"/>
</dbReference>
<feature type="signal peptide" evidence="1">
    <location>
        <begin position="1"/>
        <end position="21"/>
    </location>
</feature>
<dbReference type="GO" id="GO:0004622">
    <property type="term" value="F:phosphatidylcholine lysophospholipase activity"/>
    <property type="evidence" value="ECO:0007669"/>
    <property type="project" value="TreeGrafter"/>
</dbReference>
<protein>
    <submittedName>
        <fullName evidence="3">GDSL-like Lipase/Acylhydrolase</fullName>
    </submittedName>
</protein>
<comment type="caution">
    <text evidence="3">The sequence shown here is derived from an EMBL/GenBank/DDBJ whole genome shotgun (WGS) entry which is preliminary data.</text>
</comment>